<dbReference type="InterPro" id="IPR001882">
    <property type="entry name" value="Biotin_BS"/>
</dbReference>
<evidence type="ECO:0000256" key="1">
    <source>
        <dbReference type="ARBA" id="ARBA00023267"/>
    </source>
</evidence>
<evidence type="ECO:0000259" key="3">
    <source>
        <dbReference type="PROSITE" id="PS50968"/>
    </source>
</evidence>
<evidence type="ECO:0000313" key="4">
    <source>
        <dbReference type="EMBL" id="CRK31535.1"/>
    </source>
</evidence>
<dbReference type="AlphaFoldDB" id="A0A0G4MC61"/>
<dbReference type="GO" id="GO:0005737">
    <property type="term" value="C:cytoplasm"/>
    <property type="evidence" value="ECO:0007669"/>
    <property type="project" value="TreeGrafter"/>
</dbReference>
<dbReference type="PANTHER" id="PTHR43778:SF2">
    <property type="entry name" value="PYRUVATE CARBOXYLASE, MITOCHONDRIAL"/>
    <property type="match status" value="1"/>
</dbReference>
<dbReference type="Gene3D" id="2.40.50.100">
    <property type="match status" value="1"/>
</dbReference>
<dbReference type="PROSITE" id="PS00188">
    <property type="entry name" value="BIOTIN"/>
    <property type="match status" value="1"/>
</dbReference>
<feature type="domain" description="Lipoyl-binding" evidence="3">
    <location>
        <begin position="1"/>
        <end position="69"/>
    </location>
</feature>
<dbReference type="GO" id="GO:0004736">
    <property type="term" value="F:pyruvate carboxylase activity"/>
    <property type="evidence" value="ECO:0007669"/>
    <property type="project" value="TreeGrafter"/>
</dbReference>
<dbReference type="PROSITE" id="PS50968">
    <property type="entry name" value="BIOTINYL_LIPOYL"/>
    <property type="match status" value="1"/>
</dbReference>
<proteinExistence type="predicted"/>
<feature type="compositionally biased region" description="Basic and acidic residues" evidence="2">
    <location>
        <begin position="146"/>
        <end position="159"/>
    </location>
</feature>
<sequence length="171" mass="18744">SQVGAPMAGVLVELRVKEGSDVKKGDPIAVLSAMKMEMVISAPHNGQVSSLQVKEGDSVDGSDLVCKIVKANDDNPALAWTSTTVEQEELWARLRYERMIEAERQTAVMSLDGTAVQSQSSDGRWLATNISQNVEPYMMSGYEELMRRENERQAPKPKDVYSPYGSSVGGY</sequence>
<dbReference type="InterPro" id="IPR055268">
    <property type="entry name" value="PCB-like"/>
</dbReference>
<reference evidence="5" key="1">
    <citation type="submission" date="2015-05" db="EMBL/GenBank/DDBJ databases">
        <authorList>
            <person name="Fogelqvist Johan"/>
        </authorList>
    </citation>
    <scope>NUCLEOTIDE SEQUENCE [LARGE SCALE GENOMIC DNA]</scope>
</reference>
<feature type="region of interest" description="Disordered" evidence="2">
    <location>
        <begin position="146"/>
        <end position="171"/>
    </location>
</feature>
<dbReference type="EMBL" id="CVQI01023792">
    <property type="protein sequence ID" value="CRK31535.1"/>
    <property type="molecule type" value="Genomic_DNA"/>
</dbReference>
<dbReference type="CDD" id="cd06850">
    <property type="entry name" value="biotinyl_domain"/>
    <property type="match status" value="1"/>
</dbReference>
<dbReference type="SUPFAM" id="SSF51230">
    <property type="entry name" value="Single hybrid motif"/>
    <property type="match status" value="1"/>
</dbReference>
<dbReference type="InterPro" id="IPR000089">
    <property type="entry name" value="Biotin_lipoyl"/>
</dbReference>
<dbReference type="PANTHER" id="PTHR43778">
    <property type="entry name" value="PYRUVATE CARBOXYLASE"/>
    <property type="match status" value="1"/>
</dbReference>
<dbReference type="Proteomes" id="UP000045706">
    <property type="component" value="Unassembled WGS sequence"/>
</dbReference>
<keyword evidence="1" id="KW-0092">Biotin</keyword>
<dbReference type="InterPro" id="IPR011053">
    <property type="entry name" value="Single_hybrid_motif"/>
</dbReference>
<feature type="non-terminal residue" evidence="4">
    <location>
        <position position="1"/>
    </location>
</feature>
<dbReference type="FunFam" id="2.40.50.100:FF:000003">
    <property type="entry name" value="Acetyl-CoA carboxylase biotin carboxyl carrier protein"/>
    <property type="match status" value="1"/>
</dbReference>
<evidence type="ECO:0000256" key="2">
    <source>
        <dbReference type="SAM" id="MobiDB-lite"/>
    </source>
</evidence>
<dbReference type="Pfam" id="PF00364">
    <property type="entry name" value="Biotin_lipoyl"/>
    <property type="match status" value="1"/>
</dbReference>
<protein>
    <recommendedName>
        <fullName evidence="3">Lipoyl-binding domain-containing protein</fullName>
    </recommendedName>
</protein>
<dbReference type="GO" id="GO:0006094">
    <property type="term" value="P:gluconeogenesis"/>
    <property type="evidence" value="ECO:0007669"/>
    <property type="project" value="TreeGrafter"/>
</dbReference>
<evidence type="ECO:0000313" key="5">
    <source>
        <dbReference type="Proteomes" id="UP000045706"/>
    </source>
</evidence>
<accession>A0A0G4MC61</accession>
<name>A0A0G4MC61_VERLO</name>
<organism evidence="4 5">
    <name type="scientific">Verticillium longisporum</name>
    <name type="common">Verticillium dahliae var. longisporum</name>
    <dbReference type="NCBI Taxonomy" id="100787"/>
    <lineage>
        <taxon>Eukaryota</taxon>
        <taxon>Fungi</taxon>
        <taxon>Dikarya</taxon>
        <taxon>Ascomycota</taxon>
        <taxon>Pezizomycotina</taxon>
        <taxon>Sordariomycetes</taxon>
        <taxon>Hypocreomycetidae</taxon>
        <taxon>Glomerellales</taxon>
        <taxon>Plectosphaerellaceae</taxon>
        <taxon>Verticillium</taxon>
    </lineage>
</organism>
<feature type="non-terminal residue" evidence="4">
    <location>
        <position position="171"/>
    </location>
</feature>
<gene>
    <name evidence="4" type="ORF">BN1723_018457</name>
</gene>